<feature type="region of interest" description="Disordered" evidence="1">
    <location>
        <begin position="102"/>
        <end position="147"/>
    </location>
</feature>
<reference evidence="2 3" key="1">
    <citation type="submission" date="2021-03" db="EMBL/GenBank/DDBJ databases">
        <title>Complete genome of Streptomyces formicae strain 1H-GS9 (DSM 100524).</title>
        <authorList>
            <person name="Atanasov K.E."/>
            <person name="Altabella T."/>
            <person name="Ferrer A."/>
        </authorList>
    </citation>
    <scope>NUCLEOTIDE SEQUENCE [LARGE SCALE GENOMIC DNA]</scope>
    <source>
        <strain evidence="2 3">1H-GS9</strain>
    </source>
</reference>
<dbReference type="EMBL" id="CP071872">
    <property type="protein sequence ID" value="UNM12328.1"/>
    <property type="molecule type" value="Genomic_DNA"/>
</dbReference>
<accession>A0ABY3WIC1</accession>
<keyword evidence="3" id="KW-1185">Reference proteome</keyword>
<dbReference type="RefSeq" id="WP_242330936.1">
    <property type="nucleotide sequence ID" value="NZ_CP071872.1"/>
</dbReference>
<evidence type="ECO:0000256" key="1">
    <source>
        <dbReference type="SAM" id="MobiDB-lite"/>
    </source>
</evidence>
<sequence>MSDYSFGYDPTDDQSDLGEAESQQQGPKWFREGLAKLSGQVQELKAENERLKAEQVKDQVVDALKAKGYAPAAAGLFTGTPDKLDDWLSTNGAALAKLPAEGQELTTEQAPAGPPASTVPAEGQEQMQRMMEQGTQNVAPPQGSDKEVAAAIAACQTEEEYAQIMRSHGNRHDFS</sequence>
<feature type="compositionally biased region" description="Acidic residues" evidence="1">
    <location>
        <begin position="10"/>
        <end position="19"/>
    </location>
</feature>
<feature type="compositionally biased region" description="Low complexity" evidence="1">
    <location>
        <begin position="122"/>
        <end position="136"/>
    </location>
</feature>
<proteinExistence type="predicted"/>
<feature type="region of interest" description="Disordered" evidence="1">
    <location>
        <begin position="1"/>
        <end position="28"/>
    </location>
</feature>
<gene>
    <name evidence="2" type="ORF">J4032_12985</name>
</gene>
<name>A0ABY3WIC1_9ACTN</name>
<organism evidence="2 3">
    <name type="scientific">Streptomyces formicae</name>
    <dbReference type="NCBI Taxonomy" id="1616117"/>
    <lineage>
        <taxon>Bacteria</taxon>
        <taxon>Bacillati</taxon>
        <taxon>Actinomycetota</taxon>
        <taxon>Actinomycetes</taxon>
        <taxon>Kitasatosporales</taxon>
        <taxon>Streptomycetaceae</taxon>
        <taxon>Streptomyces</taxon>
    </lineage>
</organism>
<evidence type="ECO:0000313" key="3">
    <source>
        <dbReference type="Proteomes" id="UP000828924"/>
    </source>
</evidence>
<protein>
    <submittedName>
        <fullName evidence="2">Uncharacterized protein</fullName>
    </submittedName>
</protein>
<evidence type="ECO:0000313" key="2">
    <source>
        <dbReference type="EMBL" id="UNM12328.1"/>
    </source>
</evidence>
<dbReference type="Proteomes" id="UP000828924">
    <property type="component" value="Chromosome"/>
</dbReference>